<feature type="compositionally biased region" description="Low complexity" evidence="5">
    <location>
        <begin position="162"/>
        <end position="179"/>
    </location>
</feature>
<protein>
    <recommendedName>
        <fullName evidence="2">DNA polymerase delta subunit 3</fullName>
    </recommendedName>
</protein>
<comment type="subcellular location">
    <subcellularLocation>
        <location evidence="1">Nucleus</location>
    </subcellularLocation>
</comment>
<dbReference type="GO" id="GO:1904161">
    <property type="term" value="P:DNA synthesis involved in UV-damage excision repair"/>
    <property type="evidence" value="ECO:0007669"/>
    <property type="project" value="TreeGrafter"/>
</dbReference>
<dbReference type="GO" id="GO:0043625">
    <property type="term" value="C:delta DNA polymerase complex"/>
    <property type="evidence" value="ECO:0007669"/>
    <property type="project" value="InterPro"/>
</dbReference>
<proteinExistence type="predicted"/>
<feature type="compositionally biased region" description="Basic and acidic residues" evidence="5">
    <location>
        <begin position="182"/>
        <end position="208"/>
    </location>
</feature>
<dbReference type="eggNOG" id="ENOG502S6S5">
    <property type="taxonomic scope" value="Eukaryota"/>
</dbReference>
<evidence type="ECO:0000256" key="4">
    <source>
        <dbReference type="ARBA" id="ARBA00023242"/>
    </source>
</evidence>
<dbReference type="InterPro" id="IPR019038">
    <property type="entry name" value="POLD3"/>
</dbReference>
<evidence type="ECO:0000313" key="6">
    <source>
        <dbReference type="EMBL" id="CDP30914.1"/>
    </source>
</evidence>
<keyword evidence="4" id="KW-0539">Nucleus</keyword>
<organism evidence="6 7">
    <name type="scientific">Podospora anserina (strain S / ATCC MYA-4624 / DSM 980 / FGSC 10383)</name>
    <name type="common">Pleurage anserina</name>
    <dbReference type="NCBI Taxonomy" id="515849"/>
    <lineage>
        <taxon>Eukaryota</taxon>
        <taxon>Fungi</taxon>
        <taxon>Dikarya</taxon>
        <taxon>Ascomycota</taxon>
        <taxon>Pezizomycotina</taxon>
        <taxon>Sordariomycetes</taxon>
        <taxon>Sordariomycetidae</taxon>
        <taxon>Sordariales</taxon>
        <taxon>Podosporaceae</taxon>
        <taxon>Podospora</taxon>
        <taxon>Podospora anserina</taxon>
    </lineage>
</organism>
<reference evidence="7" key="2">
    <citation type="journal article" date="2014" name="Genetics">
        <title>Maintaining two mating types: Structure of the mating type locus and its role in heterokaryosis in Podospora anserina.</title>
        <authorList>
            <person name="Grognet P."/>
            <person name="Bidard F."/>
            <person name="Kuchly C."/>
            <person name="Tong L.C.H."/>
            <person name="Coppin E."/>
            <person name="Benkhali J.A."/>
            <person name="Couloux A."/>
            <person name="Wincker P."/>
            <person name="Debuchy R."/>
            <person name="Silar P."/>
        </authorList>
    </citation>
    <scope>GENOME REANNOTATION</scope>
    <source>
        <strain evidence="7">S / ATCC MYA-4624 / DSM 980 / FGSC 10383</strain>
    </source>
</reference>
<dbReference type="GO" id="GO:0006271">
    <property type="term" value="P:DNA strand elongation involved in DNA replication"/>
    <property type="evidence" value="ECO:0007669"/>
    <property type="project" value="TreeGrafter"/>
</dbReference>
<dbReference type="GO" id="GO:0003887">
    <property type="term" value="F:DNA-directed DNA polymerase activity"/>
    <property type="evidence" value="ECO:0007669"/>
    <property type="project" value="TreeGrafter"/>
</dbReference>
<dbReference type="Proteomes" id="UP000001197">
    <property type="component" value="Chromosome 6"/>
</dbReference>
<dbReference type="EMBL" id="FO904941">
    <property type="protein sequence ID" value="CDP30914.1"/>
    <property type="molecule type" value="Genomic_DNA"/>
</dbReference>
<feature type="compositionally biased region" description="Acidic residues" evidence="5">
    <location>
        <begin position="260"/>
        <end position="269"/>
    </location>
</feature>
<keyword evidence="3" id="KW-0235">DNA replication</keyword>
<feature type="compositionally biased region" description="Basic residues" evidence="5">
    <location>
        <begin position="342"/>
        <end position="354"/>
    </location>
</feature>
<name>A0A090CVA5_PODAN</name>
<feature type="region of interest" description="Disordered" evidence="5">
    <location>
        <begin position="139"/>
        <end position="419"/>
    </location>
</feature>
<evidence type="ECO:0000256" key="1">
    <source>
        <dbReference type="ARBA" id="ARBA00004123"/>
    </source>
</evidence>
<dbReference type="InParanoid" id="A0A090CVA5"/>
<keyword evidence="7" id="KW-1185">Reference proteome</keyword>
<dbReference type="PANTHER" id="PTHR17598:SF13">
    <property type="entry name" value="DNA POLYMERASE DELTA SUBUNIT 3"/>
    <property type="match status" value="1"/>
</dbReference>
<dbReference type="PANTHER" id="PTHR17598">
    <property type="entry name" value="DNA POLYMERASE DELTA SUBUNIT 3"/>
    <property type="match status" value="1"/>
</dbReference>
<feature type="compositionally biased region" description="Basic and acidic residues" evidence="5">
    <location>
        <begin position="285"/>
        <end position="294"/>
    </location>
</feature>
<accession>A0A090CVA5</accession>
<feature type="compositionally biased region" description="Basic residues" evidence="5">
    <location>
        <begin position="274"/>
        <end position="284"/>
    </location>
</feature>
<evidence type="ECO:0000256" key="2">
    <source>
        <dbReference type="ARBA" id="ARBA00017589"/>
    </source>
</evidence>
<evidence type="ECO:0000313" key="7">
    <source>
        <dbReference type="Proteomes" id="UP000001197"/>
    </source>
</evidence>
<evidence type="ECO:0000256" key="5">
    <source>
        <dbReference type="SAM" id="MobiDB-lite"/>
    </source>
</evidence>
<evidence type="ECO:0000256" key="3">
    <source>
        <dbReference type="ARBA" id="ARBA00022705"/>
    </source>
</evidence>
<feature type="compositionally biased region" description="Low complexity" evidence="5">
    <location>
        <begin position="209"/>
        <end position="222"/>
    </location>
</feature>
<feature type="compositionally biased region" description="Acidic residues" evidence="5">
    <location>
        <begin position="311"/>
        <end position="334"/>
    </location>
</feature>
<dbReference type="InterPro" id="IPR041913">
    <property type="entry name" value="POLD3_sf"/>
</dbReference>
<reference evidence="6 7" key="1">
    <citation type="journal article" date="2008" name="Genome Biol.">
        <title>The genome sequence of the model ascomycete fungus Podospora anserina.</title>
        <authorList>
            <person name="Espagne E."/>
            <person name="Lespinet O."/>
            <person name="Malagnac F."/>
            <person name="Da Silva C."/>
            <person name="Jaillon O."/>
            <person name="Porcel B.M."/>
            <person name="Couloux A."/>
            <person name="Aury J.-M."/>
            <person name="Segurens B."/>
            <person name="Poulain J."/>
            <person name="Anthouard V."/>
            <person name="Grossetete S."/>
            <person name="Khalili H."/>
            <person name="Coppin E."/>
            <person name="Dequard-Chablat M."/>
            <person name="Picard M."/>
            <person name="Contamine V."/>
            <person name="Arnaise S."/>
            <person name="Bourdais A."/>
            <person name="Berteaux-Lecellier V."/>
            <person name="Gautheret D."/>
            <person name="de Vries R.P."/>
            <person name="Battaglia E."/>
            <person name="Coutinho P.M."/>
            <person name="Danchin E.G.J."/>
            <person name="Henrissat B."/>
            <person name="El Khoury R."/>
            <person name="Sainsard-Chanet A."/>
            <person name="Boivin A."/>
            <person name="Pinan-Lucarre B."/>
            <person name="Sellem C.H."/>
            <person name="Debuchy R."/>
            <person name="Wincker P."/>
            <person name="Weissenbach J."/>
            <person name="Silar P."/>
        </authorList>
    </citation>
    <scope>NUCLEOTIDE SEQUENCE [LARGE SCALE GENOMIC DNA]</scope>
    <source>
        <strain evidence="7">S / ATCC MYA-4624 / DSM 980 / FGSC 10383</strain>
    </source>
</reference>
<sequence>MDTYLKYLSETVLAEEKVVDYVLLSQTLQVPVNIAKQMLYEFHRTQNAKRPGSVHATYLIYGVKYNTNSENGGDEDMPDADSVTDVVPVYHLHLVTEEKLRDVLAEYEEVATIHVYSVSPQPVKDMALLADLAQEVRKSDKQVPVSITNPNVRTRERKGLGPKAATAATAAVKQQPKATSTVKEEPKVAVETKPAEQTKPAVKTEKPAKAATSAPAKKPAPARSSGIMAAFSKATALPKKEKSSKPASPAVTETNTPALSDEDDDEEEMPQPKARPKPGSKTKKQREEDLRRMMEEDDNEEAPASERAESPEEPEPEPMEAEEEAPEPVEEEKEVVETTSNGRRRGRRRVMRKKQIMDEQGYLVTIQEPGWESFSEDEAPPPPKVVKTTSSASSTQGSKAKKPAAKGQGSIMSFFSKKA</sequence>
<dbReference type="GO" id="GO:0006297">
    <property type="term" value="P:nucleotide-excision repair, DNA gap filling"/>
    <property type="evidence" value="ECO:0007669"/>
    <property type="project" value="TreeGrafter"/>
</dbReference>
<dbReference type="Pfam" id="PF09507">
    <property type="entry name" value="CDC27"/>
    <property type="match status" value="1"/>
</dbReference>
<dbReference type="AlphaFoldDB" id="A0A090CVA5"/>
<dbReference type="Gene3D" id="3.90.1030.20">
    <property type="entry name" value="DNA polymerase delta, p66 (Cdc27) subunit, wHTH domain"/>
    <property type="match status" value="1"/>
</dbReference>
<dbReference type="STRING" id="515849.A0A090CVA5"/>